<organism evidence="2 3">
    <name type="scientific">Rhipicephalus sanguineus</name>
    <name type="common">Brown dog tick</name>
    <name type="synonym">Ixodes sanguineus</name>
    <dbReference type="NCBI Taxonomy" id="34632"/>
    <lineage>
        <taxon>Eukaryota</taxon>
        <taxon>Metazoa</taxon>
        <taxon>Ecdysozoa</taxon>
        <taxon>Arthropoda</taxon>
        <taxon>Chelicerata</taxon>
        <taxon>Arachnida</taxon>
        <taxon>Acari</taxon>
        <taxon>Parasitiformes</taxon>
        <taxon>Ixodida</taxon>
        <taxon>Ixodoidea</taxon>
        <taxon>Ixodidae</taxon>
        <taxon>Rhipicephalinae</taxon>
        <taxon>Rhipicephalus</taxon>
        <taxon>Rhipicephalus</taxon>
    </lineage>
</organism>
<keyword evidence="3" id="KW-1185">Reference proteome</keyword>
<feature type="transmembrane region" description="Helical" evidence="1">
    <location>
        <begin position="198"/>
        <end position="214"/>
    </location>
</feature>
<proteinExistence type="predicted"/>
<feature type="transmembrane region" description="Helical" evidence="1">
    <location>
        <begin position="56"/>
        <end position="74"/>
    </location>
</feature>
<evidence type="ECO:0000313" key="2">
    <source>
        <dbReference type="EMBL" id="KAH7985998.1"/>
    </source>
</evidence>
<feature type="transmembrane region" description="Helical" evidence="1">
    <location>
        <begin position="137"/>
        <end position="155"/>
    </location>
</feature>
<feature type="transmembrane region" description="Helical" evidence="1">
    <location>
        <begin position="86"/>
        <end position="108"/>
    </location>
</feature>
<evidence type="ECO:0000256" key="1">
    <source>
        <dbReference type="SAM" id="Phobius"/>
    </source>
</evidence>
<gene>
    <name evidence="2" type="ORF">HPB52_025270</name>
</gene>
<comment type="caution">
    <text evidence="2">The sequence shown here is derived from an EMBL/GenBank/DDBJ whole genome shotgun (WGS) entry which is preliminary data.</text>
</comment>
<reference evidence="2" key="1">
    <citation type="journal article" date="2020" name="Cell">
        <title>Large-Scale Comparative Analyses of Tick Genomes Elucidate Their Genetic Diversity and Vector Capacities.</title>
        <authorList>
            <consortium name="Tick Genome and Microbiome Consortium (TIGMIC)"/>
            <person name="Jia N."/>
            <person name="Wang J."/>
            <person name="Shi W."/>
            <person name="Du L."/>
            <person name="Sun Y."/>
            <person name="Zhan W."/>
            <person name="Jiang J.F."/>
            <person name="Wang Q."/>
            <person name="Zhang B."/>
            <person name="Ji P."/>
            <person name="Bell-Sakyi L."/>
            <person name="Cui X.M."/>
            <person name="Yuan T.T."/>
            <person name="Jiang B.G."/>
            <person name="Yang W.F."/>
            <person name="Lam T.T."/>
            <person name="Chang Q.C."/>
            <person name="Ding S.J."/>
            <person name="Wang X.J."/>
            <person name="Zhu J.G."/>
            <person name="Ruan X.D."/>
            <person name="Zhao L."/>
            <person name="Wei J.T."/>
            <person name="Ye R.Z."/>
            <person name="Que T.C."/>
            <person name="Du C.H."/>
            <person name="Zhou Y.H."/>
            <person name="Cheng J.X."/>
            <person name="Dai P.F."/>
            <person name="Guo W.B."/>
            <person name="Han X.H."/>
            <person name="Huang E.J."/>
            <person name="Li L.F."/>
            <person name="Wei W."/>
            <person name="Gao Y.C."/>
            <person name="Liu J.Z."/>
            <person name="Shao H.Z."/>
            <person name="Wang X."/>
            <person name="Wang C.C."/>
            <person name="Yang T.C."/>
            <person name="Huo Q.B."/>
            <person name="Li W."/>
            <person name="Chen H.Y."/>
            <person name="Chen S.E."/>
            <person name="Zhou L.G."/>
            <person name="Ni X.B."/>
            <person name="Tian J.H."/>
            <person name="Sheng Y."/>
            <person name="Liu T."/>
            <person name="Pan Y.S."/>
            <person name="Xia L.Y."/>
            <person name="Li J."/>
            <person name="Zhao F."/>
            <person name="Cao W.C."/>
        </authorList>
    </citation>
    <scope>NUCLEOTIDE SEQUENCE</scope>
    <source>
        <strain evidence="2">Rsan-2018</strain>
    </source>
</reference>
<evidence type="ECO:0008006" key="4">
    <source>
        <dbReference type="Google" id="ProtNLM"/>
    </source>
</evidence>
<feature type="transmembrane region" description="Helical" evidence="1">
    <location>
        <begin position="403"/>
        <end position="423"/>
    </location>
</feature>
<reference evidence="2" key="2">
    <citation type="submission" date="2021-09" db="EMBL/GenBank/DDBJ databases">
        <authorList>
            <person name="Jia N."/>
            <person name="Wang J."/>
            <person name="Shi W."/>
            <person name="Du L."/>
            <person name="Sun Y."/>
            <person name="Zhan W."/>
            <person name="Jiang J."/>
            <person name="Wang Q."/>
            <person name="Zhang B."/>
            <person name="Ji P."/>
            <person name="Sakyi L.B."/>
            <person name="Cui X."/>
            <person name="Yuan T."/>
            <person name="Jiang B."/>
            <person name="Yang W."/>
            <person name="Lam T.T.-Y."/>
            <person name="Chang Q."/>
            <person name="Ding S."/>
            <person name="Wang X."/>
            <person name="Zhu J."/>
            <person name="Ruan X."/>
            <person name="Zhao L."/>
            <person name="Wei J."/>
            <person name="Que T."/>
            <person name="Du C."/>
            <person name="Cheng J."/>
            <person name="Dai P."/>
            <person name="Han X."/>
            <person name="Huang E."/>
            <person name="Gao Y."/>
            <person name="Liu J."/>
            <person name="Shao H."/>
            <person name="Ye R."/>
            <person name="Li L."/>
            <person name="Wei W."/>
            <person name="Wang X."/>
            <person name="Wang C."/>
            <person name="Huo Q."/>
            <person name="Li W."/>
            <person name="Guo W."/>
            <person name="Chen H."/>
            <person name="Chen S."/>
            <person name="Zhou L."/>
            <person name="Zhou L."/>
            <person name="Ni X."/>
            <person name="Tian J."/>
            <person name="Zhou Y."/>
            <person name="Sheng Y."/>
            <person name="Liu T."/>
            <person name="Pan Y."/>
            <person name="Xia L."/>
            <person name="Li J."/>
            <person name="Zhao F."/>
            <person name="Cao W."/>
        </authorList>
    </citation>
    <scope>NUCLEOTIDE SEQUENCE</scope>
    <source>
        <strain evidence="2">Rsan-2018</strain>
        <tissue evidence="2">Larvae</tissue>
    </source>
</reference>
<feature type="transmembrane region" description="Helical" evidence="1">
    <location>
        <begin position="221"/>
        <end position="238"/>
    </location>
</feature>
<keyword evidence="1" id="KW-0472">Membrane</keyword>
<dbReference type="VEuPathDB" id="VectorBase:RSAN_056104"/>
<evidence type="ECO:0000313" key="3">
    <source>
        <dbReference type="Proteomes" id="UP000821837"/>
    </source>
</evidence>
<feature type="transmembrane region" description="Helical" evidence="1">
    <location>
        <begin position="288"/>
        <end position="309"/>
    </location>
</feature>
<dbReference type="EMBL" id="JABSTV010000626">
    <property type="protein sequence ID" value="KAH7985998.1"/>
    <property type="molecule type" value="Genomic_DNA"/>
</dbReference>
<dbReference type="AlphaFoldDB" id="A0A9D4YRT9"/>
<keyword evidence="1" id="KW-0812">Transmembrane</keyword>
<accession>A0A9D4YRT9</accession>
<name>A0A9D4YRT9_RHISA</name>
<protein>
    <recommendedName>
        <fullName evidence="4">Gustatory receptor</fullName>
    </recommendedName>
</protein>
<keyword evidence="1" id="KW-1133">Transmembrane helix</keyword>
<dbReference type="Proteomes" id="UP000821837">
    <property type="component" value="Unassembled WGS sequence"/>
</dbReference>
<feature type="transmembrane region" description="Helical" evidence="1">
    <location>
        <begin position="321"/>
        <end position="343"/>
    </location>
</feature>
<sequence>MTTDLFKRTAANGMNPPARLRNTSSDPFRVASYCLAMFGIHVDDTSTYTVSLPVRVLNIALSVLTVLMTNLFLLEHVMSYLYGLSGWMYAKWLMAAISGALTATTVIAKASSVRQVAAFYRTNFIPWRTRAKTVARVKSTLVILLVWAFILANAFDFAANGIEEDAKIYAFFSRSPLPVNGTFTPDAIREGFLRLDAFLRWLFVLGKCLTLFVVRSAMATWLVLAGPTCFSIFLYSFMTELAAGNMDHLKHYILTIKHSDHDDPAETVRQIRDLYFHQASSAQELDSAFSGLVLLWYLMCSVFTCANIRGAYLGEFPGDRAVFSVLLEAFPLYCVYVGITMAASDLHDATMEVLTQIEAFTAILGKRYQLQHATYFLANMCITSVGLNPPRLTVGRLFPIRRVLLAVLVLLFVAAALVSARMAQSRD</sequence>